<comment type="caution">
    <text evidence="1">The sequence shown here is derived from an EMBL/GenBank/DDBJ whole genome shotgun (WGS) entry which is preliminary data.</text>
</comment>
<proteinExistence type="predicted"/>
<name>A0A644Y1R7_9ZZZZ</name>
<dbReference type="AlphaFoldDB" id="A0A644Y1R7"/>
<accession>A0A644Y1R7</accession>
<reference evidence="1" key="1">
    <citation type="submission" date="2019-08" db="EMBL/GenBank/DDBJ databases">
        <authorList>
            <person name="Kucharzyk K."/>
            <person name="Murdoch R.W."/>
            <person name="Higgins S."/>
            <person name="Loffler F."/>
        </authorList>
    </citation>
    <scope>NUCLEOTIDE SEQUENCE</scope>
</reference>
<sequence length="186" mass="19937">MAFGHFIVGVPHDRGAVDIGGNRPAEAFVEQIIFRGGGKIFAAPHHVGDSHQVIVHHVRKIIGGKAVRLDKHLIVQLIVFHGDVSENGVSEGCGARAGNFLPDHIGNSGGEFFVYFFLREKSAAAVVFVDDTAGRCGFRNLFLAAETAVGPALFDEQLGVFFVKLPTLSLDIRAHRAAYVGALVPI</sequence>
<protein>
    <submittedName>
        <fullName evidence="1">Uncharacterized protein</fullName>
    </submittedName>
</protein>
<dbReference type="EMBL" id="VSSQ01003680">
    <property type="protein sequence ID" value="MPM21851.1"/>
    <property type="molecule type" value="Genomic_DNA"/>
</dbReference>
<organism evidence="1">
    <name type="scientific">bioreactor metagenome</name>
    <dbReference type="NCBI Taxonomy" id="1076179"/>
    <lineage>
        <taxon>unclassified sequences</taxon>
        <taxon>metagenomes</taxon>
        <taxon>ecological metagenomes</taxon>
    </lineage>
</organism>
<gene>
    <name evidence="1" type="ORF">SDC9_68301</name>
</gene>
<evidence type="ECO:0000313" key="1">
    <source>
        <dbReference type="EMBL" id="MPM21851.1"/>
    </source>
</evidence>